<dbReference type="NCBIfam" id="NF010061">
    <property type="entry name" value="PRK13538.1"/>
    <property type="match status" value="1"/>
</dbReference>
<organism evidence="9 10">
    <name type="scientific">Noviherbaspirillum autotrophicum</name>
    <dbReference type="NCBI Taxonomy" id="709839"/>
    <lineage>
        <taxon>Bacteria</taxon>
        <taxon>Pseudomonadati</taxon>
        <taxon>Pseudomonadota</taxon>
        <taxon>Betaproteobacteria</taxon>
        <taxon>Burkholderiales</taxon>
        <taxon>Oxalobacteraceae</taxon>
        <taxon>Noviherbaspirillum</taxon>
    </lineage>
</organism>
<dbReference type="GO" id="GO:0017004">
    <property type="term" value="P:cytochrome complex assembly"/>
    <property type="evidence" value="ECO:0007669"/>
    <property type="project" value="UniProtKB-KW"/>
</dbReference>
<dbReference type="GO" id="GO:0022857">
    <property type="term" value="F:transmembrane transporter activity"/>
    <property type="evidence" value="ECO:0007669"/>
    <property type="project" value="InterPro"/>
</dbReference>
<evidence type="ECO:0000313" key="9">
    <source>
        <dbReference type="EMBL" id="KIF83860.1"/>
    </source>
</evidence>
<keyword evidence="3" id="KW-0547">Nucleotide-binding</keyword>
<dbReference type="SMART" id="SM00382">
    <property type="entry name" value="AAA"/>
    <property type="match status" value="1"/>
</dbReference>
<dbReference type="SUPFAM" id="SSF52540">
    <property type="entry name" value="P-loop containing nucleoside triphosphate hydrolases"/>
    <property type="match status" value="1"/>
</dbReference>
<protein>
    <recommendedName>
        <fullName evidence="8">ABC transporter domain-containing protein</fullName>
    </recommendedName>
</protein>
<evidence type="ECO:0000256" key="3">
    <source>
        <dbReference type="ARBA" id="ARBA00022741"/>
    </source>
</evidence>
<comment type="caution">
    <text evidence="9">The sequence shown here is derived from an EMBL/GenBank/DDBJ whole genome shotgun (WGS) entry which is preliminary data.</text>
</comment>
<dbReference type="InterPro" id="IPR005895">
    <property type="entry name" value="ABC_transptr_haem_export_CcmA"/>
</dbReference>
<reference evidence="9 10" key="1">
    <citation type="submission" date="2014-12" db="EMBL/GenBank/DDBJ databases">
        <title>Denitrispirillum autotrophicum gen. nov., sp. nov., Denitrifying, Facultatively Autotrophic Bacteria Isolated from Rice Paddy Soil.</title>
        <authorList>
            <person name="Ishii S."/>
            <person name="Ashida N."/>
            <person name="Ohno H."/>
            <person name="Otsuka S."/>
            <person name="Yokota A."/>
            <person name="Senoo K."/>
        </authorList>
    </citation>
    <scope>NUCLEOTIDE SEQUENCE [LARGE SCALE GENOMIC DNA]</scope>
    <source>
        <strain evidence="9 10">TSA66</strain>
    </source>
</reference>
<dbReference type="STRING" id="709839.TSA66_19520"/>
<dbReference type="EMBL" id="JWJG01000028">
    <property type="protein sequence ID" value="KIF83860.1"/>
    <property type="molecule type" value="Genomic_DNA"/>
</dbReference>
<dbReference type="PROSITE" id="PS50893">
    <property type="entry name" value="ABC_TRANSPORTER_2"/>
    <property type="match status" value="1"/>
</dbReference>
<dbReference type="InterPro" id="IPR017871">
    <property type="entry name" value="ABC_transporter-like_CS"/>
</dbReference>
<dbReference type="InterPro" id="IPR027417">
    <property type="entry name" value="P-loop_NTPase"/>
</dbReference>
<evidence type="ECO:0000256" key="6">
    <source>
        <dbReference type="ARBA" id="ARBA00022967"/>
    </source>
</evidence>
<evidence type="ECO:0000256" key="5">
    <source>
        <dbReference type="ARBA" id="ARBA00022840"/>
    </source>
</evidence>
<evidence type="ECO:0000256" key="1">
    <source>
        <dbReference type="ARBA" id="ARBA00022448"/>
    </source>
</evidence>
<keyword evidence="7" id="KW-0472">Membrane</keyword>
<dbReference type="AlphaFoldDB" id="A0A0C2BRK0"/>
<dbReference type="PANTHER" id="PTHR43499:SF1">
    <property type="entry name" value="ABC TRANSPORTER I FAMILY MEMBER 1"/>
    <property type="match status" value="1"/>
</dbReference>
<dbReference type="Proteomes" id="UP000031572">
    <property type="component" value="Unassembled WGS sequence"/>
</dbReference>
<dbReference type="PANTHER" id="PTHR43499">
    <property type="entry name" value="ABC TRANSPORTER I FAMILY MEMBER 1"/>
    <property type="match status" value="1"/>
</dbReference>
<gene>
    <name evidence="9" type="ORF">TSA66_19520</name>
</gene>
<evidence type="ECO:0000256" key="7">
    <source>
        <dbReference type="ARBA" id="ARBA00023136"/>
    </source>
</evidence>
<keyword evidence="10" id="KW-1185">Reference proteome</keyword>
<name>A0A0C2BRK0_9BURK</name>
<keyword evidence="5" id="KW-0067">ATP-binding</keyword>
<evidence type="ECO:0000256" key="2">
    <source>
        <dbReference type="ARBA" id="ARBA00022475"/>
    </source>
</evidence>
<dbReference type="GO" id="GO:0005524">
    <property type="term" value="F:ATP binding"/>
    <property type="evidence" value="ECO:0007669"/>
    <property type="project" value="UniProtKB-KW"/>
</dbReference>
<dbReference type="GO" id="GO:0016887">
    <property type="term" value="F:ATP hydrolysis activity"/>
    <property type="evidence" value="ECO:0007669"/>
    <property type="project" value="InterPro"/>
</dbReference>
<dbReference type="Pfam" id="PF00005">
    <property type="entry name" value="ABC_tran"/>
    <property type="match status" value="1"/>
</dbReference>
<keyword evidence="4" id="KW-0201">Cytochrome c-type biogenesis</keyword>
<dbReference type="Gene3D" id="3.40.50.300">
    <property type="entry name" value="P-loop containing nucleotide triphosphate hydrolases"/>
    <property type="match status" value="1"/>
</dbReference>
<evidence type="ECO:0000256" key="4">
    <source>
        <dbReference type="ARBA" id="ARBA00022748"/>
    </source>
</evidence>
<accession>A0A0C2BRK0</accession>
<feature type="domain" description="ABC transporter" evidence="8">
    <location>
        <begin position="15"/>
        <end position="222"/>
    </location>
</feature>
<dbReference type="InterPro" id="IPR003439">
    <property type="entry name" value="ABC_transporter-like_ATP-bd"/>
</dbReference>
<dbReference type="PROSITE" id="PS00211">
    <property type="entry name" value="ABC_TRANSPORTER_1"/>
    <property type="match status" value="1"/>
</dbReference>
<keyword evidence="1" id="KW-0813">Transport</keyword>
<keyword evidence="2" id="KW-1003">Cell membrane</keyword>
<dbReference type="InterPro" id="IPR003593">
    <property type="entry name" value="AAA+_ATPase"/>
</dbReference>
<keyword evidence="6" id="KW-1278">Translocase</keyword>
<proteinExistence type="predicted"/>
<evidence type="ECO:0000259" key="8">
    <source>
        <dbReference type="PROSITE" id="PS50893"/>
    </source>
</evidence>
<dbReference type="NCBIfam" id="TIGR01189">
    <property type="entry name" value="ccmA"/>
    <property type="match status" value="1"/>
</dbReference>
<sequence length="223" mass="24245">MPPVPIVRESRRMSLQAYQLTCIRGDLQLFDDVSFELQPGDTMRVAGTNGSGKTSLLRMLAGLSAPAHGEVRWNGRDICKLREEFCSNLIYLGHANGVKDDLLAWENLVIASALSGKALQRDDALDALEQLGLGRAAELPTRALSQGQRKRVALARLSFGNAMPLWILDEPFTALDVSAMEALRGTLNAHLEGGGMVIYTTHQEIALSARRTLTLDMNQGGAC</sequence>
<evidence type="ECO:0000313" key="10">
    <source>
        <dbReference type="Proteomes" id="UP000031572"/>
    </source>
</evidence>